<keyword evidence="16" id="KW-1185">Reference proteome</keyword>
<evidence type="ECO:0000256" key="1">
    <source>
        <dbReference type="ARBA" id="ARBA00001936"/>
    </source>
</evidence>
<dbReference type="InterPro" id="IPR013815">
    <property type="entry name" value="ATP_grasp_subdomain_1"/>
</dbReference>
<dbReference type="Gene3D" id="3.90.600.10">
    <property type="entry name" value="Phosphoribosylglycinamide synthetase, C-terminal domain"/>
    <property type="match status" value="1"/>
</dbReference>
<reference evidence="15 16" key="1">
    <citation type="journal article" date="2011" name="Stand. Genomic Sci.">
        <title>Complete genome sequence of Deinococcus maricopensis type strain (LB-34).</title>
        <authorList>
            <person name="Pukall R."/>
            <person name="Zeytun A."/>
            <person name="Lucas S."/>
            <person name="Lapidus A."/>
            <person name="Hammon N."/>
            <person name="Deshpande S."/>
            <person name="Nolan M."/>
            <person name="Cheng J.F."/>
            <person name="Pitluck S."/>
            <person name="Liolios K."/>
            <person name="Pagani I."/>
            <person name="Mikhailova N."/>
            <person name="Ivanova N."/>
            <person name="Mavromatis K."/>
            <person name="Pati A."/>
            <person name="Tapia R."/>
            <person name="Han C."/>
            <person name="Goodwin L."/>
            <person name="Chen A."/>
            <person name="Palaniappan K."/>
            <person name="Land M."/>
            <person name="Hauser L."/>
            <person name="Chang Y.J."/>
            <person name="Jeffries C.D."/>
            <person name="Brambilla E.M."/>
            <person name="Rohde M."/>
            <person name="Goker M."/>
            <person name="Detter J.C."/>
            <person name="Woyke T."/>
            <person name="Bristow J."/>
            <person name="Eisen J.A."/>
            <person name="Markowitz V."/>
            <person name="Hugenholtz P."/>
            <person name="Kyrpides N.C."/>
            <person name="Klenk H.P."/>
        </authorList>
    </citation>
    <scope>NUCLEOTIDE SEQUENCE [LARGE SCALE GENOMIC DNA]</scope>
    <source>
        <strain evidence="16">DSM 21211 / LMG 22137 / NRRL B-23946 / LB-34</strain>
    </source>
</reference>
<evidence type="ECO:0000313" key="16">
    <source>
        <dbReference type="Proteomes" id="UP000008635"/>
    </source>
</evidence>
<dbReference type="OrthoDB" id="9807240at2"/>
<dbReference type="eggNOG" id="COG0151">
    <property type="taxonomic scope" value="Bacteria"/>
</dbReference>
<dbReference type="SUPFAM" id="SSF51246">
    <property type="entry name" value="Rudiment single hybrid motif"/>
    <property type="match status" value="1"/>
</dbReference>
<dbReference type="InterPro" id="IPR020562">
    <property type="entry name" value="PRibGlycinamide_synth_N"/>
</dbReference>
<evidence type="ECO:0000256" key="11">
    <source>
        <dbReference type="ARBA" id="ARBA00042864"/>
    </source>
</evidence>
<sequence>MKVLVIGGGGREHAIVAALRRSPSVTEVLCTPGNPGIAELARCLPSPVDPAALADLAVREGVQLTIVGPEAPLAAGVVDEFQARGLRAFGPTQAAARLESDKAWSKAFMLRHGIPTARHASFDDLDAALAYVTPHPLPVVVKDAGLRAGKGVTICRSHDEARAAVRDIFTQDNAQAVIEDFMSGQEVTVLAFCDGTRAVPMLPSQDHKTIFENDVGPMTGGMGVICPFPLSAEDAARIQTEILDRALSGLRAEGQPYVGVLYAGLMLTPDGPKVVEFNARFGDPEAEAVLPLLDSDLARIAEACVDGQLSADLVRFRAGATVCVIMAAPGYPGEPRTGITLNLPDLRAGEAIYHAGTGRDGEHLVSRGGRVLAIVAQGPDLATARASAYQLVGRVNFPGAQIRRDIGFRIGL</sequence>
<evidence type="ECO:0000256" key="2">
    <source>
        <dbReference type="ARBA" id="ARBA00001946"/>
    </source>
</evidence>
<reference evidence="16" key="2">
    <citation type="submission" date="2011-01" db="EMBL/GenBank/DDBJ databases">
        <title>The complete genome of Deinococcus maricopensis DSM 21211.</title>
        <authorList>
            <consortium name="US DOE Joint Genome Institute (JGI-PGF)"/>
            <person name="Lucas S."/>
            <person name="Copeland A."/>
            <person name="Lapidus A."/>
            <person name="Goodwin L."/>
            <person name="Pitluck S."/>
            <person name="Kyrpides N."/>
            <person name="Mavromatis K."/>
            <person name="Pagani I."/>
            <person name="Ivanova N."/>
            <person name="Ovchinnikova G."/>
            <person name="Zeytun A."/>
            <person name="Detter J.C."/>
            <person name="Han C."/>
            <person name="Land M."/>
            <person name="Hauser L."/>
            <person name="Markowitz V."/>
            <person name="Cheng J.-F."/>
            <person name="Hugenholtz P."/>
            <person name="Woyke T."/>
            <person name="Wu D."/>
            <person name="Pukall R."/>
            <person name="Gehrich-Schroeter G."/>
            <person name="Brambilla E."/>
            <person name="Klenk H.-P."/>
            <person name="Eisen J.A."/>
        </authorList>
    </citation>
    <scope>NUCLEOTIDE SEQUENCE [LARGE SCALE GENOMIC DNA]</scope>
    <source>
        <strain evidence="16">DSM 21211 / LMG 22137 / NRRL B-23946 / LB-34</strain>
    </source>
</reference>
<dbReference type="GO" id="GO:0009113">
    <property type="term" value="P:purine nucleobase biosynthetic process"/>
    <property type="evidence" value="ECO:0007669"/>
    <property type="project" value="InterPro"/>
</dbReference>
<comment type="similarity">
    <text evidence="9 12">Belongs to the GARS family.</text>
</comment>
<dbReference type="InterPro" id="IPR020561">
    <property type="entry name" value="PRibGlycinamid_synth_ATP-grasp"/>
</dbReference>
<keyword evidence="8 13" id="KW-0067">ATP-binding</keyword>
<evidence type="ECO:0000256" key="4">
    <source>
        <dbReference type="ARBA" id="ARBA00013255"/>
    </source>
</evidence>
<keyword evidence="7 12" id="KW-0658">Purine biosynthesis</keyword>
<dbReference type="InterPro" id="IPR011761">
    <property type="entry name" value="ATP-grasp"/>
</dbReference>
<dbReference type="PROSITE" id="PS50975">
    <property type="entry name" value="ATP_GRASP"/>
    <property type="match status" value="1"/>
</dbReference>
<evidence type="ECO:0000256" key="8">
    <source>
        <dbReference type="ARBA" id="ARBA00022840"/>
    </source>
</evidence>
<dbReference type="Gene3D" id="3.40.50.20">
    <property type="match status" value="1"/>
</dbReference>
<dbReference type="EC" id="6.3.4.13" evidence="4 12"/>
<dbReference type="RefSeq" id="WP_013557195.1">
    <property type="nucleotide sequence ID" value="NC_014958.1"/>
</dbReference>
<evidence type="ECO:0000256" key="10">
    <source>
        <dbReference type="ARBA" id="ARBA00042242"/>
    </source>
</evidence>
<comment type="catalytic activity">
    <reaction evidence="12">
        <text>5-phospho-beta-D-ribosylamine + glycine + ATP = N(1)-(5-phospho-beta-D-ribosyl)glycinamide + ADP + phosphate + H(+)</text>
        <dbReference type="Rhea" id="RHEA:17453"/>
        <dbReference type="ChEBI" id="CHEBI:15378"/>
        <dbReference type="ChEBI" id="CHEBI:30616"/>
        <dbReference type="ChEBI" id="CHEBI:43474"/>
        <dbReference type="ChEBI" id="CHEBI:57305"/>
        <dbReference type="ChEBI" id="CHEBI:58681"/>
        <dbReference type="ChEBI" id="CHEBI:143788"/>
        <dbReference type="ChEBI" id="CHEBI:456216"/>
        <dbReference type="EC" id="6.3.4.13"/>
    </reaction>
</comment>
<dbReference type="KEGG" id="dmr:Deima_2047"/>
<dbReference type="AlphaFoldDB" id="E8U9F1"/>
<dbReference type="HOGENOM" id="CLU_027420_3_1_0"/>
<name>E8U9F1_DEIML</name>
<dbReference type="UniPathway" id="UPA00074">
    <property type="reaction ID" value="UER00125"/>
</dbReference>
<dbReference type="GO" id="GO:0006189">
    <property type="term" value="P:'de novo' IMP biosynthetic process"/>
    <property type="evidence" value="ECO:0007669"/>
    <property type="project" value="UniProtKB-UniRule"/>
</dbReference>
<evidence type="ECO:0000256" key="9">
    <source>
        <dbReference type="ARBA" id="ARBA00038345"/>
    </source>
</evidence>
<evidence type="ECO:0000256" key="6">
    <source>
        <dbReference type="ARBA" id="ARBA00022741"/>
    </source>
</evidence>
<dbReference type="GO" id="GO:0004637">
    <property type="term" value="F:phosphoribosylamine-glycine ligase activity"/>
    <property type="evidence" value="ECO:0007669"/>
    <property type="project" value="UniProtKB-UniRule"/>
</dbReference>
<evidence type="ECO:0000256" key="12">
    <source>
        <dbReference type="HAMAP-Rule" id="MF_00138"/>
    </source>
</evidence>
<dbReference type="HAMAP" id="MF_00138">
    <property type="entry name" value="GARS"/>
    <property type="match status" value="1"/>
</dbReference>
<comment type="cofactor">
    <cofactor evidence="1">
        <name>Mn(2+)</name>
        <dbReference type="ChEBI" id="CHEBI:29035"/>
    </cofactor>
</comment>
<evidence type="ECO:0000313" key="15">
    <source>
        <dbReference type="EMBL" id="ADV67690.1"/>
    </source>
</evidence>
<organism evidence="15 16">
    <name type="scientific">Deinococcus maricopensis (strain DSM 21211 / LMG 22137 / NRRL B-23946 / LB-34)</name>
    <dbReference type="NCBI Taxonomy" id="709986"/>
    <lineage>
        <taxon>Bacteria</taxon>
        <taxon>Thermotogati</taxon>
        <taxon>Deinococcota</taxon>
        <taxon>Deinococci</taxon>
        <taxon>Deinococcales</taxon>
        <taxon>Deinococcaceae</taxon>
        <taxon>Deinococcus</taxon>
    </lineage>
</organism>
<dbReference type="InterPro" id="IPR000115">
    <property type="entry name" value="PRibGlycinamide_synth"/>
</dbReference>
<evidence type="ECO:0000256" key="3">
    <source>
        <dbReference type="ARBA" id="ARBA00005174"/>
    </source>
</evidence>
<dbReference type="PANTHER" id="PTHR43472">
    <property type="entry name" value="PHOSPHORIBOSYLAMINE--GLYCINE LIGASE"/>
    <property type="match status" value="1"/>
</dbReference>
<dbReference type="InterPro" id="IPR016185">
    <property type="entry name" value="PreATP-grasp_dom_sf"/>
</dbReference>
<dbReference type="EMBL" id="CP002454">
    <property type="protein sequence ID" value="ADV67690.1"/>
    <property type="molecule type" value="Genomic_DNA"/>
</dbReference>
<protein>
    <recommendedName>
        <fullName evidence="4 12">Phosphoribosylamine--glycine ligase</fullName>
        <ecNumber evidence="4 12">6.3.4.13</ecNumber>
    </recommendedName>
    <alternativeName>
        <fullName evidence="12">GARS</fullName>
    </alternativeName>
    <alternativeName>
        <fullName evidence="10 12">Glycinamide ribonucleotide synthetase</fullName>
    </alternativeName>
    <alternativeName>
        <fullName evidence="11 12">Phosphoribosylglycinamide synthetase</fullName>
    </alternativeName>
</protein>
<gene>
    <name evidence="12" type="primary">purD</name>
    <name evidence="15" type="ordered locus">Deima_2047</name>
</gene>
<dbReference type="STRING" id="709986.Deima_2047"/>
<dbReference type="SUPFAM" id="SSF52440">
    <property type="entry name" value="PreATP-grasp domain"/>
    <property type="match status" value="1"/>
</dbReference>
<evidence type="ECO:0000259" key="14">
    <source>
        <dbReference type="PROSITE" id="PS50975"/>
    </source>
</evidence>
<dbReference type="PROSITE" id="PS00184">
    <property type="entry name" value="GARS"/>
    <property type="match status" value="1"/>
</dbReference>
<dbReference type="GO" id="GO:0046872">
    <property type="term" value="F:metal ion binding"/>
    <property type="evidence" value="ECO:0007669"/>
    <property type="project" value="InterPro"/>
</dbReference>
<comment type="pathway">
    <text evidence="3 12">Purine metabolism; IMP biosynthesis via de novo pathway; N(1)-(5-phospho-D-ribosyl)glycinamide from 5-phospho-alpha-D-ribose 1-diphosphate: step 2/2.</text>
</comment>
<feature type="domain" description="ATP-grasp" evidence="14">
    <location>
        <begin position="106"/>
        <end position="306"/>
    </location>
</feature>
<dbReference type="InterPro" id="IPR020560">
    <property type="entry name" value="PRibGlycinamide_synth_C-dom"/>
</dbReference>
<keyword evidence="5 12" id="KW-0436">Ligase</keyword>
<proteinExistence type="inferred from homology"/>
<comment type="cofactor">
    <cofactor evidence="2">
        <name>Mg(2+)</name>
        <dbReference type="ChEBI" id="CHEBI:18420"/>
    </cofactor>
</comment>
<dbReference type="GO" id="GO:0005524">
    <property type="term" value="F:ATP binding"/>
    <property type="evidence" value="ECO:0007669"/>
    <property type="project" value="UniProtKB-UniRule"/>
</dbReference>
<dbReference type="InterPro" id="IPR011054">
    <property type="entry name" value="Rudment_hybrid_motif"/>
</dbReference>
<evidence type="ECO:0000256" key="13">
    <source>
        <dbReference type="PROSITE-ProRule" id="PRU00409"/>
    </source>
</evidence>
<dbReference type="Pfam" id="PF02843">
    <property type="entry name" value="GARS_C"/>
    <property type="match status" value="1"/>
</dbReference>
<dbReference type="InterPro" id="IPR020559">
    <property type="entry name" value="PRibGlycinamide_synth_CS"/>
</dbReference>
<dbReference type="InterPro" id="IPR037123">
    <property type="entry name" value="PRibGlycinamide_synth_C_sf"/>
</dbReference>
<dbReference type="NCBIfam" id="TIGR00877">
    <property type="entry name" value="purD"/>
    <property type="match status" value="1"/>
</dbReference>
<dbReference type="SMART" id="SM01209">
    <property type="entry name" value="GARS_A"/>
    <property type="match status" value="1"/>
</dbReference>
<evidence type="ECO:0000256" key="7">
    <source>
        <dbReference type="ARBA" id="ARBA00022755"/>
    </source>
</evidence>
<dbReference type="Gene3D" id="3.30.1490.20">
    <property type="entry name" value="ATP-grasp fold, A domain"/>
    <property type="match status" value="1"/>
</dbReference>
<keyword evidence="6 13" id="KW-0547">Nucleotide-binding</keyword>
<accession>E8U9F1</accession>
<dbReference type="SUPFAM" id="SSF56059">
    <property type="entry name" value="Glutathione synthetase ATP-binding domain-like"/>
    <property type="match status" value="1"/>
</dbReference>
<dbReference type="Gene3D" id="3.30.470.20">
    <property type="entry name" value="ATP-grasp fold, B domain"/>
    <property type="match status" value="1"/>
</dbReference>
<evidence type="ECO:0000256" key="5">
    <source>
        <dbReference type="ARBA" id="ARBA00022598"/>
    </source>
</evidence>
<dbReference type="Pfam" id="PF02844">
    <property type="entry name" value="GARS_N"/>
    <property type="match status" value="1"/>
</dbReference>
<dbReference type="PANTHER" id="PTHR43472:SF1">
    <property type="entry name" value="PHOSPHORIBOSYLAMINE--GLYCINE LIGASE, CHLOROPLASTIC"/>
    <property type="match status" value="1"/>
</dbReference>
<dbReference type="Proteomes" id="UP000008635">
    <property type="component" value="Chromosome"/>
</dbReference>
<dbReference type="Pfam" id="PF01071">
    <property type="entry name" value="GARS_A"/>
    <property type="match status" value="1"/>
</dbReference>
<dbReference type="SMART" id="SM01210">
    <property type="entry name" value="GARS_C"/>
    <property type="match status" value="1"/>
</dbReference>